<evidence type="ECO:0000313" key="5">
    <source>
        <dbReference type="EMBL" id="TLP37785.1"/>
    </source>
</evidence>
<name>A0A5R8Y073_9BACT</name>
<sequence>MKGKIMQKIFYYLVNRCLNLLHSYNINQMNLPTKYKIKKPITIEAHKKIILGENIGINVNAILIGWGGIEIGENTLLGPNVQIYSITHDYTKFGEELYKGIPQKVVIGNNCWIGGGTLVMPGVNIGNNSVIGAGSVVTKDIPENVIAYGNPCKIIKKRFEV</sequence>
<keyword evidence="2 5" id="KW-0808">Transferase</keyword>
<organism evidence="5 6">
    <name type="scientific">Arcobacter arenosus</name>
    <dbReference type="NCBI Taxonomy" id="2576037"/>
    <lineage>
        <taxon>Bacteria</taxon>
        <taxon>Pseudomonadati</taxon>
        <taxon>Campylobacterota</taxon>
        <taxon>Epsilonproteobacteria</taxon>
        <taxon>Campylobacterales</taxon>
        <taxon>Arcobacteraceae</taxon>
        <taxon>Arcobacter</taxon>
    </lineage>
</organism>
<gene>
    <name evidence="5" type="ORF">FDK22_10770</name>
</gene>
<dbReference type="GO" id="GO:0008374">
    <property type="term" value="F:O-acyltransferase activity"/>
    <property type="evidence" value="ECO:0007669"/>
    <property type="project" value="TreeGrafter"/>
</dbReference>
<evidence type="ECO:0000256" key="2">
    <source>
        <dbReference type="ARBA" id="ARBA00022679"/>
    </source>
</evidence>
<dbReference type="InterPro" id="IPR011004">
    <property type="entry name" value="Trimer_LpxA-like_sf"/>
</dbReference>
<accession>A0A5R8Y073</accession>
<keyword evidence="3" id="KW-0677">Repeat</keyword>
<dbReference type="Gene3D" id="2.160.10.10">
    <property type="entry name" value="Hexapeptide repeat proteins"/>
    <property type="match status" value="1"/>
</dbReference>
<reference evidence="5 6" key="1">
    <citation type="submission" date="2019-05" db="EMBL/GenBank/DDBJ databases">
        <title>Arcobacter sp. nov., isolated from sea sediment.</title>
        <authorList>
            <person name="Kim W."/>
        </authorList>
    </citation>
    <scope>NUCLEOTIDE SEQUENCE [LARGE SCALE GENOMIC DNA]</scope>
    <source>
        <strain evidence="5 6">CAU 1517</strain>
    </source>
</reference>
<dbReference type="EMBL" id="VANU01000004">
    <property type="protein sequence ID" value="TLP37785.1"/>
    <property type="molecule type" value="Genomic_DNA"/>
</dbReference>
<dbReference type="GO" id="GO:0005829">
    <property type="term" value="C:cytosol"/>
    <property type="evidence" value="ECO:0007669"/>
    <property type="project" value="TreeGrafter"/>
</dbReference>
<dbReference type="AlphaFoldDB" id="A0A5R8Y073"/>
<proteinExistence type="inferred from homology"/>
<evidence type="ECO:0000313" key="6">
    <source>
        <dbReference type="Proteomes" id="UP000308901"/>
    </source>
</evidence>
<comment type="similarity">
    <text evidence="1">Belongs to the transferase hexapeptide repeat family.</text>
</comment>
<dbReference type="PANTHER" id="PTHR23416:SF23">
    <property type="entry name" value="ACETYLTRANSFERASE C18B11.09C-RELATED"/>
    <property type="match status" value="1"/>
</dbReference>
<evidence type="ECO:0000256" key="3">
    <source>
        <dbReference type="ARBA" id="ARBA00022737"/>
    </source>
</evidence>
<evidence type="ECO:0000256" key="1">
    <source>
        <dbReference type="ARBA" id="ARBA00007274"/>
    </source>
</evidence>
<comment type="caution">
    <text evidence="5">The sequence shown here is derived from an EMBL/GenBank/DDBJ whole genome shotgun (WGS) entry which is preliminary data.</text>
</comment>
<dbReference type="InterPro" id="IPR051159">
    <property type="entry name" value="Hexapeptide_acetyltransf"/>
</dbReference>
<dbReference type="Pfam" id="PF00132">
    <property type="entry name" value="Hexapep"/>
    <property type="match status" value="1"/>
</dbReference>
<dbReference type="Proteomes" id="UP000308901">
    <property type="component" value="Unassembled WGS sequence"/>
</dbReference>
<dbReference type="PANTHER" id="PTHR23416">
    <property type="entry name" value="SIALIC ACID SYNTHASE-RELATED"/>
    <property type="match status" value="1"/>
</dbReference>
<keyword evidence="6" id="KW-1185">Reference proteome</keyword>
<dbReference type="SUPFAM" id="SSF51161">
    <property type="entry name" value="Trimeric LpxA-like enzymes"/>
    <property type="match status" value="1"/>
</dbReference>
<dbReference type="InterPro" id="IPR001451">
    <property type="entry name" value="Hexapep"/>
</dbReference>
<dbReference type="OrthoDB" id="272049at2"/>
<keyword evidence="4" id="KW-0012">Acyltransferase</keyword>
<dbReference type="InterPro" id="IPR018357">
    <property type="entry name" value="Hexapep_transf_CS"/>
</dbReference>
<protein>
    <submittedName>
        <fullName evidence="5">Maltose O-acetyltransferase</fullName>
    </submittedName>
</protein>
<dbReference type="PROSITE" id="PS00101">
    <property type="entry name" value="HEXAPEP_TRANSFERASES"/>
    <property type="match status" value="1"/>
</dbReference>
<evidence type="ECO:0000256" key="4">
    <source>
        <dbReference type="ARBA" id="ARBA00023315"/>
    </source>
</evidence>